<gene>
    <name evidence="2" type="ORF">SAMN05445756_1135</name>
</gene>
<keyword evidence="3" id="KW-1185">Reference proteome</keyword>
<reference evidence="2 3" key="1">
    <citation type="submission" date="2017-06" db="EMBL/GenBank/DDBJ databases">
        <authorList>
            <person name="Kim H.J."/>
            <person name="Triplett B.A."/>
        </authorList>
    </citation>
    <scope>NUCLEOTIDE SEQUENCE [LARGE SCALE GENOMIC DNA]</scope>
    <source>
        <strain evidence="2 3">DSM 22179</strain>
    </source>
</reference>
<protein>
    <recommendedName>
        <fullName evidence="4">DUF1232 domain-containing protein</fullName>
    </recommendedName>
</protein>
<organism evidence="2 3">
    <name type="scientific">Kytococcus aerolatus</name>
    <dbReference type="NCBI Taxonomy" id="592308"/>
    <lineage>
        <taxon>Bacteria</taxon>
        <taxon>Bacillati</taxon>
        <taxon>Actinomycetota</taxon>
        <taxon>Actinomycetes</taxon>
        <taxon>Micrococcales</taxon>
        <taxon>Kytococcaceae</taxon>
        <taxon>Kytococcus</taxon>
    </lineage>
</organism>
<evidence type="ECO:0008006" key="4">
    <source>
        <dbReference type="Google" id="ProtNLM"/>
    </source>
</evidence>
<dbReference type="AlphaFoldDB" id="A0A212TFD8"/>
<proteinExistence type="predicted"/>
<evidence type="ECO:0000313" key="2">
    <source>
        <dbReference type="EMBL" id="SNC64551.1"/>
    </source>
</evidence>
<dbReference type="Proteomes" id="UP000198122">
    <property type="component" value="Unassembled WGS sequence"/>
</dbReference>
<sequence>MPTRSRRADALMGRVMGSPSFIRSRARSERICQDPGEMRALADRAEEHLRGLHRDGLTRSTDGRLDTVLGECLEIVRGCARAGDGTRGWQDSASPLVQARMRIMVAALDFFVTEDDVVPDHHRHGLLDDLLVLEWALEQAPEKGVVGRCGSAERAEAEAERAEDGGDRRQ</sequence>
<evidence type="ECO:0000256" key="1">
    <source>
        <dbReference type="SAM" id="MobiDB-lite"/>
    </source>
</evidence>
<dbReference type="RefSeq" id="WP_088818026.1">
    <property type="nucleotide sequence ID" value="NZ_FYEZ01000001.1"/>
</dbReference>
<feature type="region of interest" description="Disordered" evidence="1">
    <location>
        <begin position="148"/>
        <end position="170"/>
    </location>
</feature>
<name>A0A212TFD8_9MICO</name>
<evidence type="ECO:0000313" key="3">
    <source>
        <dbReference type="Proteomes" id="UP000198122"/>
    </source>
</evidence>
<accession>A0A212TFD8</accession>
<dbReference type="EMBL" id="FYEZ01000001">
    <property type="protein sequence ID" value="SNC64551.1"/>
    <property type="molecule type" value="Genomic_DNA"/>
</dbReference>
<feature type="compositionally biased region" description="Basic and acidic residues" evidence="1">
    <location>
        <begin position="151"/>
        <end position="170"/>
    </location>
</feature>